<keyword evidence="1" id="KW-0808">Transferase</keyword>
<dbReference type="PROSITE" id="PS51099">
    <property type="entry name" value="PTS_EIIB_TYPE_2"/>
    <property type="match status" value="1"/>
</dbReference>
<dbReference type="SUPFAM" id="SSF52794">
    <property type="entry name" value="PTS system IIB component-like"/>
    <property type="match status" value="1"/>
</dbReference>
<dbReference type="InterPro" id="IPR036390">
    <property type="entry name" value="WH_DNA-bd_sf"/>
</dbReference>
<dbReference type="KEGG" id="pmq:PM3016_291"/>
<dbReference type="PANTHER" id="PTHR30185:SF18">
    <property type="entry name" value="TRANSCRIPTIONAL REGULATOR MTLR"/>
    <property type="match status" value="1"/>
</dbReference>
<protein>
    <submittedName>
        <fullName evidence="8">PRD domain-containing protein</fullName>
    </submittedName>
</protein>
<evidence type="ECO:0000256" key="4">
    <source>
        <dbReference type="ARBA" id="ARBA00023163"/>
    </source>
</evidence>
<dbReference type="InterPro" id="IPR016152">
    <property type="entry name" value="PTrfase/Anion_transptr"/>
</dbReference>
<dbReference type="GO" id="GO:0008982">
    <property type="term" value="F:protein-N(PI)-phosphohistidine-sugar phosphotransferase activity"/>
    <property type="evidence" value="ECO:0007669"/>
    <property type="project" value="InterPro"/>
</dbReference>
<evidence type="ECO:0000313" key="9">
    <source>
        <dbReference type="Proteomes" id="UP000007523"/>
    </source>
</evidence>
<evidence type="ECO:0000256" key="3">
    <source>
        <dbReference type="ARBA" id="ARBA00023015"/>
    </source>
</evidence>
<dbReference type="InterPro" id="IPR036634">
    <property type="entry name" value="PRD_sf"/>
</dbReference>
<organism evidence="8 9">
    <name type="scientific">Paenibacillus mucilaginosus 3016</name>
    <dbReference type="NCBI Taxonomy" id="1116391"/>
    <lineage>
        <taxon>Bacteria</taxon>
        <taxon>Bacillati</taxon>
        <taxon>Bacillota</taxon>
        <taxon>Bacilli</taxon>
        <taxon>Bacillales</taxon>
        <taxon>Paenibacillaceae</taxon>
        <taxon>Paenibacillus</taxon>
    </lineage>
</organism>
<dbReference type="PANTHER" id="PTHR30185">
    <property type="entry name" value="CRYPTIC BETA-GLUCOSIDE BGL OPERON ANTITERMINATOR"/>
    <property type="match status" value="1"/>
</dbReference>
<dbReference type="GO" id="GO:0009401">
    <property type="term" value="P:phosphoenolpyruvate-dependent sugar phosphotransferase system"/>
    <property type="evidence" value="ECO:0007669"/>
    <property type="project" value="InterPro"/>
</dbReference>
<dbReference type="SUPFAM" id="SSF63520">
    <property type="entry name" value="PTS-regulatory domain, PRD"/>
    <property type="match status" value="1"/>
</dbReference>
<dbReference type="Gene3D" id="3.40.50.2300">
    <property type="match status" value="1"/>
</dbReference>
<dbReference type="PROSITE" id="PS51094">
    <property type="entry name" value="PTS_EIIA_TYPE_2"/>
    <property type="match status" value="1"/>
</dbReference>
<dbReference type="GO" id="GO:0006355">
    <property type="term" value="P:regulation of DNA-templated transcription"/>
    <property type="evidence" value="ECO:0007669"/>
    <property type="project" value="InterPro"/>
</dbReference>
<dbReference type="Gene3D" id="3.40.930.10">
    <property type="entry name" value="Mannitol-specific EII, Chain A"/>
    <property type="match status" value="1"/>
</dbReference>
<dbReference type="Gene3D" id="1.10.10.10">
    <property type="entry name" value="Winged helix-like DNA-binding domain superfamily/Winged helix DNA-binding domain"/>
    <property type="match status" value="2"/>
</dbReference>
<dbReference type="STRING" id="1116391.PM3016_291"/>
<dbReference type="Gene3D" id="1.10.1790.10">
    <property type="entry name" value="PRD domain"/>
    <property type="match status" value="1"/>
</dbReference>
<gene>
    <name evidence="8" type="ORF">PM3016_291</name>
</gene>
<dbReference type="Pfam" id="PF00359">
    <property type="entry name" value="PTS_EIIA_2"/>
    <property type="match status" value="1"/>
</dbReference>
<proteinExistence type="predicted"/>
<keyword evidence="3" id="KW-0805">Transcription regulation</keyword>
<reference evidence="8 9" key="1">
    <citation type="journal article" date="2012" name="J. Bacteriol.">
        <title>Complete Genome Sequence of Paenibacillus mucilaginosus 3016, a Bacterium Functional as Microbial Fertilizer.</title>
        <authorList>
            <person name="Ma M."/>
            <person name="Wang Z."/>
            <person name="Li L."/>
            <person name="Jiang X."/>
            <person name="Guan D."/>
            <person name="Cao F."/>
            <person name="Chen H."/>
            <person name="Wang X."/>
            <person name="Shen D."/>
            <person name="Du B."/>
            <person name="Li J."/>
        </authorList>
    </citation>
    <scope>NUCLEOTIDE SEQUENCE [LARGE SCALE GENOMIC DNA]</scope>
    <source>
        <strain evidence="8 9">3016</strain>
    </source>
</reference>
<dbReference type="InterPro" id="IPR011608">
    <property type="entry name" value="PRD"/>
</dbReference>
<sequence length="686" mass="77394">MRVSTRQRQIIQLLLLRSDGITAGEIAEEIKVSTRTVHRELDELEAVLAEYGVELLKKAGKGLLLQAPGEELEALHRRLFEAVPEDYTAEDRKALILFMLLQAEEPVKLFALAHSLKVTVPTVTNDLDELEGWLARSGLTLVRRRGYGVELTGEEDGLRSMLSLLAMQHLDEADLFGRPEDLAREPVKRRLLELIGRPHLKAAEDALWAADRLWLKLLAEHEYARLLIRMSVMLGRIREGRQIREVRQEQQLPEHLLKLAEELSPALGGLPPEEVRYLAGLLQLADTPDRHGLVPEANPGSMDLAKRLVSALEAELQAGFGEDRQLLEGLTSHLESALPRIREGFQIRNPLLSQIRRDYDRLFVQIREAADTVLPGLPIPDEEIGFLVMHFGASLERLKSLRRSVRAIIVCTSGIGSSKMLAIRLNKELPQVEIISHASWYEAVRIPEEEYDLIISTVDLPLEEHRYIKLSPLLTTEESERLRRFIREVTLQRGPGRGGVGSPPAESLERLHRLQAYLNEIVSIVDQFRVHGPLEARGGLRGILEEACGRVRQRAEITDLPAVVELLLERQKMSSQVIPDTGIALFHTRSGQIGTPSFTLFTLQEELPLKSGEGAGVKHLLLMLGPRELSKESLEVLSEISSFLLDAEFVELLKQGSEEEIRLELSTKLTEFFESIYKTDKRRIIR</sequence>
<feature type="domain" description="PTS EIIB type-2" evidence="6">
    <location>
        <begin position="405"/>
        <end position="494"/>
    </location>
</feature>
<dbReference type="HOGENOM" id="CLU_013442_2_0_9"/>
<dbReference type="Proteomes" id="UP000007523">
    <property type="component" value="Chromosome"/>
</dbReference>
<keyword evidence="9" id="KW-1185">Reference proteome</keyword>
<dbReference type="CDD" id="cd05568">
    <property type="entry name" value="PTS_IIB_bgl_like"/>
    <property type="match status" value="1"/>
</dbReference>
<dbReference type="SUPFAM" id="SSF46785">
    <property type="entry name" value="Winged helix' DNA-binding domain"/>
    <property type="match status" value="2"/>
</dbReference>
<evidence type="ECO:0000256" key="2">
    <source>
        <dbReference type="ARBA" id="ARBA00022737"/>
    </source>
</evidence>
<dbReference type="InterPro" id="IPR013196">
    <property type="entry name" value="HTH_11"/>
</dbReference>
<feature type="domain" description="PTS EIIA type-2" evidence="5">
    <location>
        <begin position="523"/>
        <end position="669"/>
    </location>
</feature>
<evidence type="ECO:0000259" key="5">
    <source>
        <dbReference type="PROSITE" id="PS51094"/>
    </source>
</evidence>
<name>H6NRI5_9BACL</name>
<keyword evidence="4" id="KW-0804">Transcription</keyword>
<dbReference type="Pfam" id="PF00874">
    <property type="entry name" value="PRD"/>
    <property type="match status" value="1"/>
</dbReference>
<dbReference type="AlphaFoldDB" id="H6NRI5"/>
<evidence type="ECO:0000259" key="6">
    <source>
        <dbReference type="PROSITE" id="PS51099"/>
    </source>
</evidence>
<dbReference type="InterPro" id="IPR002178">
    <property type="entry name" value="PTS_EIIA_type-2_dom"/>
</dbReference>
<dbReference type="SUPFAM" id="SSF55804">
    <property type="entry name" value="Phoshotransferase/anion transport protein"/>
    <property type="match status" value="1"/>
</dbReference>
<dbReference type="PROSITE" id="PS51372">
    <property type="entry name" value="PRD_2"/>
    <property type="match status" value="1"/>
</dbReference>
<dbReference type="InterPro" id="IPR013011">
    <property type="entry name" value="PTS_EIIB_2"/>
</dbReference>
<evidence type="ECO:0000313" key="8">
    <source>
        <dbReference type="EMBL" id="AFC27267.1"/>
    </source>
</evidence>
<accession>H6NRI5</accession>
<keyword evidence="2" id="KW-0677">Repeat</keyword>
<dbReference type="InterPro" id="IPR050661">
    <property type="entry name" value="BglG_antiterminators"/>
</dbReference>
<feature type="domain" description="PRD" evidence="7">
    <location>
        <begin position="296"/>
        <end position="401"/>
    </location>
</feature>
<dbReference type="InterPro" id="IPR036388">
    <property type="entry name" value="WH-like_DNA-bd_sf"/>
</dbReference>
<dbReference type="InterPro" id="IPR036095">
    <property type="entry name" value="PTS_EIIB-like_sf"/>
</dbReference>
<evidence type="ECO:0000259" key="7">
    <source>
        <dbReference type="PROSITE" id="PS51372"/>
    </source>
</evidence>
<evidence type="ECO:0000256" key="1">
    <source>
        <dbReference type="ARBA" id="ARBA00022679"/>
    </source>
</evidence>
<dbReference type="RefSeq" id="WP_014368207.1">
    <property type="nucleotide sequence ID" value="NC_016935.1"/>
</dbReference>
<dbReference type="EMBL" id="CP003235">
    <property type="protein sequence ID" value="AFC27267.1"/>
    <property type="molecule type" value="Genomic_DNA"/>
</dbReference>
<dbReference type="Pfam" id="PF08279">
    <property type="entry name" value="HTH_11"/>
    <property type="match status" value="2"/>
</dbReference>